<evidence type="ECO:0000313" key="2">
    <source>
        <dbReference type="EMBL" id="ATB37956.1"/>
    </source>
</evidence>
<proteinExistence type="predicted"/>
<dbReference type="Pfam" id="PF00550">
    <property type="entry name" value="PP-binding"/>
    <property type="match status" value="1"/>
</dbReference>
<dbReference type="SUPFAM" id="SSF47336">
    <property type="entry name" value="ACP-like"/>
    <property type="match status" value="1"/>
</dbReference>
<dbReference type="EMBL" id="CP022098">
    <property type="protein sequence ID" value="ATB37956.1"/>
    <property type="molecule type" value="Genomic_DNA"/>
</dbReference>
<dbReference type="Proteomes" id="UP000217257">
    <property type="component" value="Chromosome"/>
</dbReference>
<evidence type="ECO:0000313" key="3">
    <source>
        <dbReference type="Proteomes" id="UP000217257"/>
    </source>
</evidence>
<dbReference type="InterPro" id="IPR009081">
    <property type="entry name" value="PP-bd_ACP"/>
</dbReference>
<gene>
    <name evidence="2" type="ORF">CYFUS_003382</name>
</gene>
<dbReference type="RefSeq" id="WP_095986196.1">
    <property type="nucleotide sequence ID" value="NZ_CP022098.1"/>
</dbReference>
<dbReference type="PROSITE" id="PS50075">
    <property type="entry name" value="CARRIER"/>
    <property type="match status" value="1"/>
</dbReference>
<dbReference type="KEGG" id="cfus:CYFUS_003382"/>
<feature type="domain" description="Carrier" evidence="1">
    <location>
        <begin position="1"/>
        <end position="81"/>
    </location>
</feature>
<reference evidence="2 3" key="1">
    <citation type="submission" date="2017-06" db="EMBL/GenBank/DDBJ databases">
        <title>Sequencing and comparative analysis of myxobacterial genomes.</title>
        <authorList>
            <person name="Rupp O."/>
            <person name="Goesmann A."/>
            <person name="Sogaard-Andersen L."/>
        </authorList>
    </citation>
    <scope>NUCLEOTIDE SEQUENCE [LARGE SCALE GENOMIC DNA]</scope>
    <source>
        <strain evidence="2 3">DSM 52655</strain>
    </source>
</reference>
<dbReference type="AlphaFoldDB" id="A0A250J443"/>
<evidence type="ECO:0000259" key="1">
    <source>
        <dbReference type="PROSITE" id="PS50075"/>
    </source>
</evidence>
<name>A0A250J443_9BACT</name>
<dbReference type="Gene3D" id="1.10.1200.10">
    <property type="entry name" value="ACP-like"/>
    <property type="match status" value="1"/>
</dbReference>
<accession>A0A250J443</accession>
<dbReference type="InterPro" id="IPR036736">
    <property type="entry name" value="ACP-like_sf"/>
</dbReference>
<organism evidence="2 3">
    <name type="scientific">Cystobacter fuscus</name>
    <dbReference type="NCBI Taxonomy" id="43"/>
    <lineage>
        <taxon>Bacteria</taxon>
        <taxon>Pseudomonadati</taxon>
        <taxon>Myxococcota</taxon>
        <taxon>Myxococcia</taxon>
        <taxon>Myxococcales</taxon>
        <taxon>Cystobacterineae</taxon>
        <taxon>Archangiaceae</taxon>
        <taxon>Cystobacter</taxon>
    </lineage>
</organism>
<protein>
    <recommendedName>
        <fullName evidence="1">Carrier domain-containing protein</fullName>
    </recommendedName>
</protein>
<sequence length="91" mass="10376">MSVSAEDEELLAVIEEALPPDRTRRVRPETALRQLGIDSLNLVIIVGRFLERYPVPVEPLQERLGSVRTVGELLELGRMARSEWRREMGHA</sequence>